<reference evidence="2" key="1">
    <citation type="submission" date="2022-06" db="EMBL/GenBank/DDBJ databases">
        <title>Uncovering the hologenomic basis of an extraordinary plant invasion.</title>
        <authorList>
            <person name="Bieker V.C."/>
            <person name="Martin M.D."/>
            <person name="Gilbert T."/>
            <person name="Hodgins K."/>
            <person name="Battlay P."/>
            <person name="Petersen B."/>
            <person name="Wilson J."/>
        </authorList>
    </citation>
    <scope>NUCLEOTIDE SEQUENCE</scope>
    <source>
        <strain evidence="2">AA19_3_7</strain>
        <tissue evidence="2">Leaf</tissue>
    </source>
</reference>
<keyword evidence="1" id="KW-0694">RNA-binding</keyword>
<dbReference type="AlphaFoldDB" id="A0AAD5C6U2"/>
<evidence type="ECO:0000256" key="1">
    <source>
        <dbReference type="ARBA" id="ARBA00022884"/>
    </source>
</evidence>
<evidence type="ECO:0000313" key="3">
    <source>
        <dbReference type="Proteomes" id="UP001206925"/>
    </source>
</evidence>
<proteinExistence type="predicted"/>
<organism evidence="2 3">
    <name type="scientific">Ambrosia artemisiifolia</name>
    <name type="common">Common ragweed</name>
    <dbReference type="NCBI Taxonomy" id="4212"/>
    <lineage>
        <taxon>Eukaryota</taxon>
        <taxon>Viridiplantae</taxon>
        <taxon>Streptophyta</taxon>
        <taxon>Embryophyta</taxon>
        <taxon>Tracheophyta</taxon>
        <taxon>Spermatophyta</taxon>
        <taxon>Magnoliopsida</taxon>
        <taxon>eudicotyledons</taxon>
        <taxon>Gunneridae</taxon>
        <taxon>Pentapetalae</taxon>
        <taxon>asterids</taxon>
        <taxon>campanulids</taxon>
        <taxon>Asterales</taxon>
        <taxon>Asteraceae</taxon>
        <taxon>Asteroideae</taxon>
        <taxon>Heliantheae alliance</taxon>
        <taxon>Heliantheae</taxon>
        <taxon>Ambrosia</taxon>
    </lineage>
</organism>
<accession>A0AAD5C6U2</accession>
<keyword evidence="3" id="KW-1185">Reference proteome</keyword>
<dbReference type="Proteomes" id="UP001206925">
    <property type="component" value="Unassembled WGS sequence"/>
</dbReference>
<evidence type="ECO:0000313" key="2">
    <source>
        <dbReference type="EMBL" id="KAI7736080.1"/>
    </source>
</evidence>
<dbReference type="EMBL" id="JAMZMK010009381">
    <property type="protein sequence ID" value="KAI7736080.1"/>
    <property type="molecule type" value="Genomic_DNA"/>
</dbReference>
<name>A0AAD5C6U2_AMBAR</name>
<comment type="caution">
    <text evidence="2">The sequence shown here is derived from an EMBL/GenBank/DDBJ whole genome shotgun (WGS) entry which is preliminary data.</text>
</comment>
<sequence length="119" mass="13562">MLQRRGWKVVSISGDKQQKVRTKALQLFKDEDYVQRIGRTGRAGKKGVAHTFFMKENKALSSELLNVLREAGQNVPTNLLNFDTHVKKKESKLYGANFKEIYADAPEATKITFDSENED</sequence>
<dbReference type="PANTHER" id="PTHR47958">
    <property type="entry name" value="ATP-DEPENDENT RNA HELICASE DBP3"/>
    <property type="match status" value="1"/>
</dbReference>
<protein>
    <submittedName>
        <fullName evidence="2">Uncharacterized protein</fullName>
    </submittedName>
</protein>
<gene>
    <name evidence="2" type="ORF">M8C21_023697</name>
</gene>
<dbReference type="SUPFAM" id="SSF52540">
    <property type="entry name" value="P-loop containing nucleoside triphosphate hydrolases"/>
    <property type="match status" value="1"/>
</dbReference>
<dbReference type="GO" id="GO:0003723">
    <property type="term" value="F:RNA binding"/>
    <property type="evidence" value="ECO:0007669"/>
    <property type="project" value="UniProtKB-KW"/>
</dbReference>
<dbReference type="Gene3D" id="3.40.50.300">
    <property type="entry name" value="P-loop containing nucleotide triphosphate hydrolases"/>
    <property type="match status" value="1"/>
</dbReference>
<dbReference type="InterPro" id="IPR027417">
    <property type="entry name" value="P-loop_NTPase"/>
</dbReference>